<accession>A0A6G1CLC3</accession>
<sequence>MEVWQTAHQKVHVEEQSYDPTTYQAYLQWYIPRTHVHYVRLLAGEQAKARVTDTYLTNVDTAWHEVVTTQEVLGALGSIFDKTAHAIRGTSCRHPQQVVKPIVVPQFRPTGTAGVSTSRAPPFDDFAHTNMESDRQADDYFATYYWLTAPTQLGSSQL</sequence>
<reference evidence="1 2" key="1">
    <citation type="submission" date="2019-11" db="EMBL/GenBank/DDBJ databases">
        <title>Whole genome sequence of Oryza granulata.</title>
        <authorList>
            <person name="Li W."/>
        </authorList>
    </citation>
    <scope>NUCLEOTIDE SEQUENCE [LARGE SCALE GENOMIC DNA]</scope>
    <source>
        <strain evidence="2">cv. Menghai</strain>
        <tissue evidence="1">Leaf</tissue>
    </source>
</reference>
<comment type="caution">
    <text evidence="1">The sequence shown here is derived from an EMBL/GenBank/DDBJ whole genome shotgun (WGS) entry which is preliminary data.</text>
</comment>
<organism evidence="1 2">
    <name type="scientific">Oryza meyeriana var. granulata</name>
    <dbReference type="NCBI Taxonomy" id="110450"/>
    <lineage>
        <taxon>Eukaryota</taxon>
        <taxon>Viridiplantae</taxon>
        <taxon>Streptophyta</taxon>
        <taxon>Embryophyta</taxon>
        <taxon>Tracheophyta</taxon>
        <taxon>Spermatophyta</taxon>
        <taxon>Magnoliopsida</taxon>
        <taxon>Liliopsida</taxon>
        <taxon>Poales</taxon>
        <taxon>Poaceae</taxon>
        <taxon>BOP clade</taxon>
        <taxon>Oryzoideae</taxon>
        <taxon>Oryzeae</taxon>
        <taxon>Oryzinae</taxon>
        <taxon>Oryza</taxon>
        <taxon>Oryza meyeriana</taxon>
    </lineage>
</organism>
<proteinExistence type="predicted"/>
<dbReference type="AlphaFoldDB" id="A0A6G1CLC3"/>
<dbReference type="Proteomes" id="UP000479710">
    <property type="component" value="Unassembled WGS sequence"/>
</dbReference>
<keyword evidence="2" id="KW-1185">Reference proteome</keyword>
<protein>
    <submittedName>
        <fullName evidence="1">Uncharacterized protein</fullName>
    </submittedName>
</protein>
<dbReference type="EMBL" id="SPHZ02000009">
    <property type="protein sequence ID" value="KAF0900962.1"/>
    <property type="molecule type" value="Genomic_DNA"/>
</dbReference>
<evidence type="ECO:0000313" key="1">
    <source>
        <dbReference type="EMBL" id="KAF0900962.1"/>
    </source>
</evidence>
<gene>
    <name evidence="1" type="ORF">E2562_037159</name>
</gene>
<name>A0A6G1CLC3_9ORYZ</name>
<evidence type="ECO:0000313" key="2">
    <source>
        <dbReference type="Proteomes" id="UP000479710"/>
    </source>
</evidence>